<proteinExistence type="predicted"/>
<dbReference type="EMBL" id="CP020477">
    <property type="protein sequence ID" value="ARM76697.1"/>
    <property type="molecule type" value="Genomic_DNA"/>
</dbReference>
<keyword evidence="1" id="KW-1133">Transmembrane helix</keyword>
<dbReference type="AlphaFoldDB" id="A0A1W6K2I2"/>
<dbReference type="KEGG" id="aman:B6F84_12205"/>
<dbReference type="OrthoDB" id="43686at2157"/>
<keyword evidence="3" id="KW-1185">Reference proteome</keyword>
<sequence>MHTLTKVGIILLVIGIVLAVIGIYALSSTTSLLLNAEKLSTAKVITISPHHTFNVSYSITSVPSIAVFAYNYTSPISVSMPTGFSHLLSTNDENSYILTAATAQSGIIQLNNNDSTPVIVHYEFMAEHITSLLTIGSILLVPGIFLGIIGLILAVVGVFLGRRKS</sequence>
<keyword evidence="1" id="KW-0812">Transmembrane</keyword>
<organism evidence="2 3">
    <name type="scientific">Acidianus manzaensis</name>
    <dbReference type="NCBI Taxonomy" id="282676"/>
    <lineage>
        <taxon>Archaea</taxon>
        <taxon>Thermoproteota</taxon>
        <taxon>Thermoprotei</taxon>
        <taxon>Sulfolobales</taxon>
        <taxon>Sulfolobaceae</taxon>
        <taxon>Acidianus</taxon>
    </lineage>
</organism>
<gene>
    <name evidence="2" type="ORF">B6F84_12205</name>
</gene>
<dbReference type="RefSeq" id="WP_148692493.1">
    <property type="nucleotide sequence ID" value="NZ_CP020477.1"/>
</dbReference>
<accession>A0A1W6K2I2</accession>
<name>A0A1W6K2I2_9CREN</name>
<keyword evidence="1" id="KW-0472">Membrane</keyword>
<evidence type="ECO:0000313" key="3">
    <source>
        <dbReference type="Proteomes" id="UP000193404"/>
    </source>
</evidence>
<evidence type="ECO:0000313" key="2">
    <source>
        <dbReference type="EMBL" id="ARM76697.1"/>
    </source>
</evidence>
<feature type="transmembrane region" description="Helical" evidence="1">
    <location>
        <begin position="7"/>
        <end position="26"/>
    </location>
</feature>
<feature type="transmembrane region" description="Helical" evidence="1">
    <location>
        <begin position="132"/>
        <end position="160"/>
    </location>
</feature>
<evidence type="ECO:0000256" key="1">
    <source>
        <dbReference type="SAM" id="Phobius"/>
    </source>
</evidence>
<reference evidence="2 3" key="1">
    <citation type="submission" date="2017-03" db="EMBL/GenBank/DDBJ databases">
        <title>Sulfur activation and transportation mechanism of thermophilic Archaea Acidianus manzaensis YN-25.</title>
        <authorList>
            <person name="Ma Y."/>
            <person name="Yang Y."/>
            <person name="Xia J."/>
        </authorList>
    </citation>
    <scope>NUCLEOTIDE SEQUENCE [LARGE SCALE GENOMIC DNA]</scope>
    <source>
        <strain evidence="2 3">YN-25</strain>
    </source>
</reference>
<dbReference type="Proteomes" id="UP000193404">
    <property type="component" value="Chromosome"/>
</dbReference>
<dbReference type="GeneID" id="41591699"/>
<protein>
    <submittedName>
        <fullName evidence="2">Uncharacterized protein</fullName>
    </submittedName>
</protein>